<dbReference type="AlphaFoldDB" id="A0A7M7RCL0"/>
<evidence type="ECO:0000256" key="17">
    <source>
        <dbReference type="RuleBase" id="RU003971"/>
    </source>
</evidence>
<dbReference type="PROSITE" id="PS01122">
    <property type="entry name" value="CASPASE_CYS"/>
    <property type="match status" value="1"/>
</dbReference>
<dbReference type="FunFam" id="3.40.50.1460:FF:000001">
    <property type="entry name" value="Caspase-3 preproprotein"/>
    <property type="match status" value="1"/>
</dbReference>
<dbReference type="SMART" id="SM00115">
    <property type="entry name" value="CASc"/>
    <property type="match status" value="1"/>
</dbReference>
<evidence type="ECO:0000256" key="1">
    <source>
        <dbReference type="ARBA" id="ARBA00004123"/>
    </source>
</evidence>
<keyword evidence="10" id="KW-0865">Zymogen</keyword>
<proteinExistence type="inferred from homology"/>
<protein>
    <recommendedName>
        <fullName evidence="15">Caspase-6</fullName>
        <ecNumber evidence="14">3.4.22.59</ecNumber>
    </recommendedName>
</protein>
<reference evidence="22" key="1">
    <citation type="submission" date="2015-02" db="EMBL/GenBank/DDBJ databases">
        <title>Genome sequencing for Strongylocentrotus purpuratus.</title>
        <authorList>
            <person name="Murali S."/>
            <person name="Liu Y."/>
            <person name="Vee V."/>
            <person name="English A."/>
            <person name="Wang M."/>
            <person name="Skinner E."/>
            <person name="Han Y."/>
            <person name="Muzny D.M."/>
            <person name="Worley K.C."/>
            <person name="Gibbs R.A."/>
        </authorList>
    </citation>
    <scope>NUCLEOTIDE SEQUENCE</scope>
</reference>
<evidence type="ECO:0000256" key="15">
    <source>
        <dbReference type="ARBA" id="ARBA00029534"/>
    </source>
</evidence>
<dbReference type="GO" id="GO:0043525">
    <property type="term" value="P:positive regulation of neuron apoptotic process"/>
    <property type="evidence" value="ECO:0000318"/>
    <property type="project" value="GO_Central"/>
</dbReference>
<dbReference type="Pfam" id="PF00656">
    <property type="entry name" value="Peptidase_C14"/>
    <property type="match status" value="1"/>
</dbReference>
<dbReference type="InterPro" id="IPR011600">
    <property type="entry name" value="Pept_C14_caspase"/>
</dbReference>
<comment type="subunit">
    <text evidence="13">Heterotetramer that consists of two anti-parallel arranged heterodimers, each one formed by a 18 kDa (Caspase-6 subunit p18) and a 11 kDa (Caspase-6 subunit p11) subunit.</text>
</comment>
<evidence type="ECO:0000256" key="18">
    <source>
        <dbReference type="SAM" id="MobiDB-lite"/>
    </source>
</evidence>
<dbReference type="Proteomes" id="UP000007110">
    <property type="component" value="Unassembled WGS sequence"/>
</dbReference>
<evidence type="ECO:0000256" key="13">
    <source>
        <dbReference type="ARBA" id="ARBA00029473"/>
    </source>
</evidence>
<comment type="similarity">
    <text evidence="3 17">Belongs to the peptidase C14A family.</text>
</comment>
<dbReference type="PRINTS" id="PR00376">
    <property type="entry name" value="IL1BCENZYME"/>
</dbReference>
<evidence type="ECO:0000256" key="3">
    <source>
        <dbReference type="ARBA" id="ARBA00010134"/>
    </source>
</evidence>
<dbReference type="SUPFAM" id="SSF52129">
    <property type="entry name" value="Caspase-like"/>
    <property type="match status" value="1"/>
</dbReference>
<keyword evidence="5" id="KW-0645">Protease</keyword>
<evidence type="ECO:0000259" key="20">
    <source>
        <dbReference type="PROSITE" id="PS50208"/>
    </source>
</evidence>
<dbReference type="InterPro" id="IPR015917">
    <property type="entry name" value="Pept_C14A"/>
</dbReference>
<dbReference type="GeneID" id="584221"/>
<dbReference type="CDD" id="cd00032">
    <property type="entry name" value="CASc"/>
    <property type="match status" value="1"/>
</dbReference>
<evidence type="ECO:0000256" key="12">
    <source>
        <dbReference type="ARBA" id="ARBA00029356"/>
    </source>
</evidence>
<name>A0A7M7RCL0_STRPU</name>
<dbReference type="GO" id="GO:0006915">
    <property type="term" value="P:apoptotic process"/>
    <property type="evidence" value="ECO:0000318"/>
    <property type="project" value="GO_Central"/>
</dbReference>
<accession>A0A7M7RCL0</accession>
<feature type="region of interest" description="Disordered" evidence="18">
    <location>
        <begin position="1"/>
        <end position="36"/>
    </location>
</feature>
<keyword evidence="9" id="KW-0068">Autocatalytic cleavage</keyword>
<comment type="catalytic activity">
    <reaction evidence="12">
        <text>Strict requirement for Asp at position P1 and has a preferred cleavage sequence of Val-Glu-His-Asp-|-.</text>
        <dbReference type="EC" id="3.4.22.59"/>
    </reaction>
</comment>
<evidence type="ECO:0000313" key="21">
    <source>
        <dbReference type="EnsemblMetazoa" id="XP_789185"/>
    </source>
</evidence>
<dbReference type="OrthoDB" id="6116485at2759"/>
<dbReference type="OMA" id="CEMIRKH"/>
<comment type="subcellular location">
    <subcellularLocation>
        <location evidence="2">Cytoplasm</location>
    </subcellularLocation>
    <subcellularLocation>
        <location evidence="1">Nucleus</location>
    </subcellularLocation>
</comment>
<feature type="active site" evidence="16">
    <location>
        <position position="158"/>
    </location>
</feature>
<dbReference type="InterPro" id="IPR002138">
    <property type="entry name" value="Pept_C14_p10"/>
</dbReference>
<keyword evidence="6" id="KW-0053">Apoptosis</keyword>
<keyword evidence="7" id="KW-0378">Hydrolase</keyword>
<keyword evidence="22" id="KW-1185">Reference proteome</keyword>
<dbReference type="RefSeq" id="XP_789185.2">
    <property type="nucleotide sequence ID" value="XM_784092.5"/>
</dbReference>
<dbReference type="PIRSF" id="PIRSF038001">
    <property type="entry name" value="Caspase_ICE"/>
    <property type="match status" value="1"/>
</dbReference>
<evidence type="ECO:0000256" key="6">
    <source>
        <dbReference type="ARBA" id="ARBA00022703"/>
    </source>
</evidence>
<dbReference type="CTD" id="839"/>
<dbReference type="PANTHER" id="PTHR10454:SF206">
    <property type="entry name" value="CASPASE-6"/>
    <property type="match status" value="1"/>
</dbReference>
<evidence type="ECO:0000256" key="2">
    <source>
        <dbReference type="ARBA" id="ARBA00004496"/>
    </source>
</evidence>
<dbReference type="GO" id="GO:0005737">
    <property type="term" value="C:cytoplasm"/>
    <property type="evidence" value="ECO:0000318"/>
    <property type="project" value="GO_Central"/>
</dbReference>
<evidence type="ECO:0000259" key="19">
    <source>
        <dbReference type="PROSITE" id="PS50207"/>
    </source>
</evidence>
<evidence type="ECO:0000256" key="9">
    <source>
        <dbReference type="ARBA" id="ARBA00022813"/>
    </source>
</evidence>
<dbReference type="KEGG" id="spu:584221"/>
<keyword evidence="8" id="KW-0788">Thiol protease</keyword>
<evidence type="ECO:0000256" key="5">
    <source>
        <dbReference type="ARBA" id="ARBA00022670"/>
    </source>
</evidence>
<dbReference type="InterPro" id="IPR029030">
    <property type="entry name" value="Caspase-like_dom_sf"/>
</dbReference>
<dbReference type="GO" id="GO:0005634">
    <property type="term" value="C:nucleus"/>
    <property type="evidence" value="ECO:0007669"/>
    <property type="project" value="UniProtKB-SubCell"/>
</dbReference>
<feature type="active site" evidence="16">
    <location>
        <position position="200"/>
    </location>
</feature>
<organism evidence="21 22">
    <name type="scientific">Strongylocentrotus purpuratus</name>
    <name type="common">Purple sea urchin</name>
    <dbReference type="NCBI Taxonomy" id="7668"/>
    <lineage>
        <taxon>Eukaryota</taxon>
        <taxon>Metazoa</taxon>
        <taxon>Echinodermata</taxon>
        <taxon>Eleutherozoa</taxon>
        <taxon>Echinozoa</taxon>
        <taxon>Echinoidea</taxon>
        <taxon>Euechinoidea</taxon>
        <taxon>Echinacea</taxon>
        <taxon>Camarodonta</taxon>
        <taxon>Echinidea</taxon>
        <taxon>Strongylocentrotidae</taxon>
        <taxon>Strongylocentrotus</taxon>
    </lineage>
</organism>
<dbReference type="GO" id="GO:0006508">
    <property type="term" value="P:proteolysis"/>
    <property type="evidence" value="ECO:0007669"/>
    <property type="project" value="UniProtKB-KW"/>
</dbReference>
<feature type="domain" description="Caspase family p20" evidence="20">
    <location>
        <begin position="80"/>
        <end position="204"/>
    </location>
</feature>
<feature type="domain" description="Caspase family p10" evidence="19">
    <location>
        <begin position="233"/>
        <end position="327"/>
    </location>
</feature>
<dbReference type="EnsemblMetazoa" id="XM_784092">
    <property type="protein sequence ID" value="XP_789185"/>
    <property type="gene ID" value="LOC584221"/>
</dbReference>
<reference evidence="21" key="2">
    <citation type="submission" date="2021-01" db="UniProtKB">
        <authorList>
            <consortium name="EnsemblMetazoa"/>
        </authorList>
    </citation>
    <scope>IDENTIFICATION</scope>
</reference>
<dbReference type="GO" id="GO:0004197">
    <property type="term" value="F:cysteine-type endopeptidase activity"/>
    <property type="evidence" value="ECO:0000318"/>
    <property type="project" value="GO_Central"/>
</dbReference>
<evidence type="ECO:0000256" key="11">
    <source>
        <dbReference type="ARBA" id="ARBA00023242"/>
    </source>
</evidence>
<dbReference type="EC" id="3.4.22.59" evidence="14"/>
<evidence type="ECO:0000256" key="10">
    <source>
        <dbReference type="ARBA" id="ARBA00023145"/>
    </source>
</evidence>
<evidence type="ECO:0000256" key="7">
    <source>
        <dbReference type="ARBA" id="ARBA00022801"/>
    </source>
</evidence>
<dbReference type="InterPro" id="IPR016129">
    <property type="entry name" value="Caspase_his_AS"/>
</dbReference>
<dbReference type="InParanoid" id="A0A7M7RCL0"/>
<dbReference type="PROSITE" id="PS01121">
    <property type="entry name" value="CASPASE_HIS"/>
    <property type="match status" value="1"/>
</dbReference>
<evidence type="ECO:0000256" key="16">
    <source>
        <dbReference type="PIRSR" id="PIRSR038001-1"/>
    </source>
</evidence>
<dbReference type="PROSITE" id="PS50207">
    <property type="entry name" value="CASPASE_P10"/>
    <property type="match status" value="1"/>
</dbReference>
<evidence type="ECO:0000313" key="22">
    <source>
        <dbReference type="Proteomes" id="UP000007110"/>
    </source>
</evidence>
<dbReference type="PROSITE" id="PS50208">
    <property type="entry name" value="CASPASE_P20"/>
    <property type="match status" value="1"/>
</dbReference>
<evidence type="ECO:0000256" key="14">
    <source>
        <dbReference type="ARBA" id="ARBA00029486"/>
    </source>
</evidence>
<evidence type="ECO:0000256" key="8">
    <source>
        <dbReference type="ARBA" id="ARBA00022807"/>
    </source>
</evidence>
<keyword evidence="11" id="KW-0539">Nucleus</keyword>
<keyword evidence="4" id="KW-0963">Cytoplasm</keyword>
<dbReference type="PANTHER" id="PTHR10454">
    <property type="entry name" value="CASPASE"/>
    <property type="match status" value="1"/>
</dbReference>
<evidence type="ECO:0000256" key="4">
    <source>
        <dbReference type="ARBA" id="ARBA00022490"/>
    </source>
</evidence>
<dbReference type="InterPro" id="IPR033139">
    <property type="entry name" value="Caspase_cys_AS"/>
</dbReference>
<dbReference type="InterPro" id="IPR002398">
    <property type="entry name" value="Pept_C14"/>
</dbReference>
<dbReference type="InterPro" id="IPR001309">
    <property type="entry name" value="Pept_C14_p20"/>
</dbReference>
<sequence length="329" mass="37232">MDKPEVDQAIASPPKETEETDGTEADARGARRSPFALLHDNASKSRERVTEETFRFPGFLESLTNEDTTRLLYYDMNHKNRGMAVIFNHENFDWKTGMNQRVGTNHDVENLKLHLGRLGFKVLVFQDASASELRRNLELASKADHTDSDCFMCVFLTHGDDGILYARDSTLDLQELFEFFRGEKCPTLIGKPKLFLIQACRGDRHEIGVDPPVDVTDSAAPEDEWVTVTDSGTRPTIPAAADMLLSYSVVQGYYSHRDTAFGSWYIQALAKVLALHGTTMEITEILTLVNQLISQRAVERCLDPRMVGKKQMPCYMSMLTRKLIFMPKK</sequence>
<dbReference type="Gene3D" id="3.40.50.1460">
    <property type="match status" value="1"/>
</dbReference>